<dbReference type="InterPro" id="IPR050222">
    <property type="entry name" value="MATE_MdtK"/>
</dbReference>
<dbReference type="STRING" id="1280949.HAD_14472"/>
<dbReference type="EMBL" id="ARYH01000003">
    <property type="protein sequence ID" value="KCZ82900.1"/>
    <property type="molecule type" value="Genomic_DNA"/>
</dbReference>
<proteinExistence type="predicted"/>
<feature type="transmembrane region" description="Helical" evidence="2">
    <location>
        <begin position="21"/>
        <end position="46"/>
    </location>
</feature>
<keyword evidence="1" id="KW-0813">Transport</keyword>
<reference evidence="3 4" key="1">
    <citation type="journal article" date="2014" name="Antonie Van Leeuwenhoek">
        <title>Hyphomonas beringensis sp. nov. and Hyphomonas chukchiensis sp. nov., isolated from surface seawater of the Bering Sea and Chukchi Sea.</title>
        <authorList>
            <person name="Li C."/>
            <person name="Lai Q."/>
            <person name="Li G."/>
            <person name="Dong C."/>
            <person name="Wang J."/>
            <person name="Liao Y."/>
            <person name="Shao Z."/>
        </authorList>
    </citation>
    <scope>NUCLEOTIDE SEQUENCE [LARGE SCALE GENOMIC DNA]</scope>
    <source>
        <strain evidence="3 4">MHS-3</strain>
    </source>
</reference>
<keyword evidence="2" id="KW-0472">Membrane</keyword>
<dbReference type="PANTHER" id="PTHR43298:SF2">
    <property type="entry name" value="FMN_FAD EXPORTER YEEO-RELATED"/>
    <property type="match status" value="1"/>
</dbReference>
<dbReference type="Proteomes" id="UP000027446">
    <property type="component" value="Unassembled WGS sequence"/>
</dbReference>
<feature type="transmembrane region" description="Helical" evidence="2">
    <location>
        <begin position="409"/>
        <end position="429"/>
    </location>
</feature>
<dbReference type="AlphaFoldDB" id="A0A069E0J6"/>
<evidence type="ECO:0000313" key="4">
    <source>
        <dbReference type="Proteomes" id="UP000027446"/>
    </source>
</evidence>
<dbReference type="PANTHER" id="PTHR43298">
    <property type="entry name" value="MULTIDRUG RESISTANCE PROTEIN NORM-RELATED"/>
    <property type="match status" value="1"/>
</dbReference>
<gene>
    <name evidence="3" type="ORF">HAD_14472</name>
</gene>
<evidence type="ECO:0000256" key="2">
    <source>
        <dbReference type="SAM" id="Phobius"/>
    </source>
</evidence>
<keyword evidence="2" id="KW-0812">Transmembrane</keyword>
<name>A0A069E0J6_9PROT</name>
<dbReference type="OrthoDB" id="9780160at2"/>
<accession>A0A069E0J6</accession>
<dbReference type="PATRIC" id="fig|1280949.3.peg.2935"/>
<feature type="transmembrane region" description="Helical" evidence="2">
    <location>
        <begin position="364"/>
        <end position="388"/>
    </location>
</feature>
<sequence length="473" mass="50033">MRSMNWPAWVRLGDIVDLLRLSVPIAISRMAMMLMSMTDAVVLGQFAPGELPFVLNSWLPMGVTLGFSMGILIGVQVLTSEMLGVGRHAQSGRIFRRGLVAATALGVALLALVVLTAEPLFQWLFVEIAPSSESANLANPEYVAASTASVTHILALALPGFTISTVCGLYLEALRRPTLVAIISYGGVLLNIVLDLAYVGGFWGLPQMGAEGVAIATTGSRYAIAVAMFVAVIFLTPAFRASPKAEPGEAKRQFEVGIGSAISNVAEWGGFNLTFTIATWISLSANTVYGYTIQLVGFCFMFYMGIASATSVRVAEAFGRGNKDEVVNAGRLGVAATILTGTTLGLLLVVFREPLSHLLVNKEALIDGVAIAPAIASLMFLAGAMTLFDGMQATASFALRAQEIVWSPSLIHIGSFFLVMLPACYWLGIVEGHGAKGMMEGALIGVFVAGTLQTLMLELKAARPLKGHAALKL</sequence>
<feature type="transmembrane region" description="Helical" evidence="2">
    <location>
        <begin position="261"/>
        <end position="283"/>
    </location>
</feature>
<feature type="transmembrane region" description="Helical" evidence="2">
    <location>
        <begin position="441"/>
        <end position="459"/>
    </location>
</feature>
<feature type="transmembrane region" description="Helical" evidence="2">
    <location>
        <begin position="58"/>
        <end position="78"/>
    </location>
</feature>
<dbReference type="Pfam" id="PF01554">
    <property type="entry name" value="MatE"/>
    <property type="match status" value="2"/>
</dbReference>
<dbReference type="GO" id="GO:0015297">
    <property type="term" value="F:antiporter activity"/>
    <property type="evidence" value="ECO:0007669"/>
    <property type="project" value="InterPro"/>
</dbReference>
<comment type="caution">
    <text evidence="3">The sequence shown here is derived from an EMBL/GenBank/DDBJ whole genome shotgun (WGS) entry which is preliminary data.</text>
</comment>
<feature type="transmembrane region" description="Helical" evidence="2">
    <location>
        <begin position="332"/>
        <end position="352"/>
    </location>
</feature>
<keyword evidence="4" id="KW-1185">Reference proteome</keyword>
<feature type="transmembrane region" description="Helical" evidence="2">
    <location>
        <begin position="222"/>
        <end position="240"/>
    </location>
</feature>
<feature type="transmembrane region" description="Helical" evidence="2">
    <location>
        <begin position="99"/>
        <end position="125"/>
    </location>
</feature>
<protein>
    <submittedName>
        <fullName evidence="3">MATE efflux family protein</fullName>
    </submittedName>
</protein>
<feature type="transmembrane region" description="Helical" evidence="2">
    <location>
        <begin position="145"/>
        <end position="171"/>
    </location>
</feature>
<dbReference type="eggNOG" id="COG0534">
    <property type="taxonomic scope" value="Bacteria"/>
</dbReference>
<organism evidence="3 4">
    <name type="scientific">Hyphomonas adhaerens MHS-3</name>
    <dbReference type="NCBI Taxonomy" id="1280949"/>
    <lineage>
        <taxon>Bacteria</taxon>
        <taxon>Pseudomonadati</taxon>
        <taxon>Pseudomonadota</taxon>
        <taxon>Alphaproteobacteria</taxon>
        <taxon>Hyphomonadales</taxon>
        <taxon>Hyphomonadaceae</taxon>
        <taxon>Hyphomonas</taxon>
    </lineage>
</organism>
<keyword evidence="2" id="KW-1133">Transmembrane helix</keyword>
<dbReference type="GO" id="GO:0042910">
    <property type="term" value="F:xenobiotic transmembrane transporter activity"/>
    <property type="evidence" value="ECO:0007669"/>
    <property type="project" value="InterPro"/>
</dbReference>
<dbReference type="InterPro" id="IPR002528">
    <property type="entry name" value="MATE_fam"/>
</dbReference>
<evidence type="ECO:0000256" key="1">
    <source>
        <dbReference type="ARBA" id="ARBA00022448"/>
    </source>
</evidence>
<dbReference type="GO" id="GO:0005886">
    <property type="term" value="C:plasma membrane"/>
    <property type="evidence" value="ECO:0007669"/>
    <property type="project" value="TreeGrafter"/>
</dbReference>
<feature type="transmembrane region" description="Helical" evidence="2">
    <location>
        <begin position="289"/>
        <end position="312"/>
    </location>
</feature>
<feature type="transmembrane region" description="Helical" evidence="2">
    <location>
        <begin position="178"/>
        <end position="202"/>
    </location>
</feature>
<evidence type="ECO:0000313" key="3">
    <source>
        <dbReference type="EMBL" id="KCZ82900.1"/>
    </source>
</evidence>